<proteinExistence type="predicted"/>
<dbReference type="OrthoDB" id="143720at2"/>
<dbReference type="AlphaFoldDB" id="E1TAN0"/>
<name>E1TAN0_BURSG</name>
<organism evidence="1">
    <name type="scientific">Burkholderia sp. (strain CCGE1003)</name>
    <dbReference type="NCBI Taxonomy" id="640512"/>
    <lineage>
        <taxon>Bacteria</taxon>
        <taxon>Pseudomonadati</taxon>
        <taxon>Pseudomonadota</taxon>
        <taxon>Betaproteobacteria</taxon>
        <taxon>Burkholderiales</taxon>
        <taxon>Burkholderiaceae</taxon>
        <taxon>Burkholderia</taxon>
    </lineage>
</organism>
<evidence type="ECO:0000313" key="1">
    <source>
        <dbReference type="EMBL" id="ADN59059.1"/>
    </source>
</evidence>
<dbReference type="STRING" id="640512.BC1003_3111"/>
<sequence length="405" mass="46064">MSSTASTPVAFFESDQPYVKGRQLGFAMTSQDPDTCKSCTVLCEDQWSMIQMQAVEIMSDNGKFLTDVMRRAQRTAGNYAQLFLDDEGTDEAGRFYWPGLAAFAAKQVVDGMRVARDFMCSKPQSVAAAVRFSAAVTYYYLAKGNLWVFLEVTPWHLFYSQYGPALLTHCMDRRNVETYDKPVKETVKALPWALGPNEGLLALLRKEAWIANFDHPLSSPPLMDGAALSEINNCQITDPLREAFGFIEAYESETRVQVKQAHAYNAAKASLRHEQTLHLQRMIYDHPEFQSAMSKNDWARGYPKLAWLFGATDPTLFFHADGQVDDVTYQGDVAPYGLTRDDITARMEIKDGHLYIADDRMVYVKRILDKYHKLMTAINGVNGEKSHREYVVRQMRVIAERWRHA</sequence>
<protein>
    <submittedName>
        <fullName evidence="1">Uncharacterized protein</fullName>
    </submittedName>
</protein>
<gene>
    <name evidence="1" type="ordered locus">BC1003_3111</name>
</gene>
<reference evidence="1" key="1">
    <citation type="submission" date="2010-09" db="EMBL/GenBank/DDBJ databases">
        <title>Complete sequence of chromosome1 of Burkholderia sp. CCGE1003.</title>
        <authorList>
            <consortium name="US DOE Joint Genome Institute"/>
            <person name="Lucas S."/>
            <person name="Copeland A."/>
            <person name="Lapidus A."/>
            <person name="Cheng J.-F."/>
            <person name="Bruce D."/>
            <person name="Goodwin L."/>
            <person name="Pitluck S."/>
            <person name="Daligault H."/>
            <person name="Davenport K."/>
            <person name="Detter J.C."/>
            <person name="Han C."/>
            <person name="Tapia R."/>
            <person name="Land M."/>
            <person name="Hauser L."/>
            <person name="Jeffries C."/>
            <person name="Kyrpides N."/>
            <person name="Ivanova N."/>
            <person name="Ovchinnikova G."/>
            <person name="Martinez-Romero E."/>
            <person name="Rogel M.A."/>
            <person name="Auchtung J."/>
            <person name="Tiedje J.M."/>
            <person name="Woyke T."/>
        </authorList>
    </citation>
    <scope>NUCLEOTIDE SEQUENCE</scope>
    <source>
        <strain evidence="1">CCGE1003</strain>
    </source>
</reference>
<dbReference type="eggNOG" id="ENOG5031HDH">
    <property type="taxonomic scope" value="Bacteria"/>
</dbReference>
<dbReference type="Pfam" id="PF10720">
    <property type="entry name" value="DUF2515"/>
    <property type="match status" value="1"/>
</dbReference>
<dbReference type="HOGENOM" id="CLU_071570_0_0_4"/>
<dbReference type="EMBL" id="CP002217">
    <property type="protein sequence ID" value="ADN59059.1"/>
    <property type="molecule type" value="Genomic_DNA"/>
</dbReference>
<accession>E1TAN0</accession>
<dbReference type="InterPro" id="IPR019658">
    <property type="entry name" value="DUF2515"/>
</dbReference>
<dbReference type="KEGG" id="bgf:BC1003_3111"/>